<dbReference type="EMBL" id="JBHSMJ010000006">
    <property type="protein sequence ID" value="MFC5447155.1"/>
    <property type="molecule type" value="Genomic_DNA"/>
</dbReference>
<dbReference type="Gene3D" id="3.90.1200.10">
    <property type="match status" value="1"/>
</dbReference>
<organism evidence="2 3">
    <name type="scientific">Paenibacillus aestuarii</name>
    <dbReference type="NCBI Taxonomy" id="516965"/>
    <lineage>
        <taxon>Bacteria</taxon>
        <taxon>Bacillati</taxon>
        <taxon>Bacillota</taxon>
        <taxon>Bacilli</taxon>
        <taxon>Bacillales</taxon>
        <taxon>Paenibacillaceae</taxon>
        <taxon>Paenibacillus</taxon>
    </lineage>
</organism>
<dbReference type="InterPro" id="IPR002575">
    <property type="entry name" value="Aminoglycoside_PTrfase"/>
</dbReference>
<dbReference type="RefSeq" id="WP_270878363.1">
    <property type="nucleotide sequence ID" value="NZ_JAQFVF010000019.1"/>
</dbReference>
<sequence length="323" mass="37513">MERQFEQWFTETGEVRDGIAHEREVIYTGRNGHQVERVRVLTDGSVYSFIFKPLTNDTSIGKEIWVQTHILPKIAEVRVPRIYLYAAEERPEHYWILVEDMGVLKHSFHPDTLKEAAAVIPLWHALPTDLLPAGFEGHTPRARSIQESLLANQERIVAMLNNNGFDEKDVAYYHRELASSEQIEGDIVLSHGDLYPLNVARTEQELVIIDWEYIHNNSVYWDLFCLIDITSPMYRREVVSPDARLDILESYVQARAKRDTPVGEDFMRSYHKYAALYSIWVLMLIEGDLAQDKFDRVSLLQQHEETLEIIKQTLGFLRSNGLK</sequence>
<evidence type="ECO:0000259" key="1">
    <source>
        <dbReference type="Pfam" id="PF01636"/>
    </source>
</evidence>
<gene>
    <name evidence="2" type="ORF">ACFPOG_02720</name>
</gene>
<dbReference type="InterPro" id="IPR011009">
    <property type="entry name" value="Kinase-like_dom_sf"/>
</dbReference>
<dbReference type="SUPFAM" id="SSF56112">
    <property type="entry name" value="Protein kinase-like (PK-like)"/>
    <property type="match status" value="1"/>
</dbReference>
<protein>
    <submittedName>
        <fullName evidence="2">Phosphotransferase</fullName>
    </submittedName>
</protein>
<dbReference type="Pfam" id="PF01636">
    <property type="entry name" value="APH"/>
    <property type="match status" value="1"/>
</dbReference>
<evidence type="ECO:0000313" key="3">
    <source>
        <dbReference type="Proteomes" id="UP001596044"/>
    </source>
</evidence>
<accession>A0ABW0K1S0</accession>
<proteinExistence type="predicted"/>
<reference evidence="3" key="1">
    <citation type="journal article" date="2019" name="Int. J. Syst. Evol. Microbiol.">
        <title>The Global Catalogue of Microorganisms (GCM) 10K type strain sequencing project: providing services to taxonomists for standard genome sequencing and annotation.</title>
        <authorList>
            <consortium name="The Broad Institute Genomics Platform"/>
            <consortium name="The Broad Institute Genome Sequencing Center for Infectious Disease"/>
            <person name="Wu L."/>
            <person name="Ma J."/>
        </authorList>
    </citation>
    <scope>NUCLEOTIDE SEQUENCE [LARGE SCALE GENOMIC DNA]</scope>
    <source>
        <strain evidence="3">KACC 11904</strain>
    </source>
</reference>
<evidence type="ECO:0000313" key="2">
    <source>
        <dbReference type="EMBL" id="MFC5447155.1"/>
    </source>
</evidence>
<keyword evidence="3" id="KW-1185">Reference proteome</keyword>
<comment type="caution">
    <text evidence="2">The sequence shown here is derived from an EMBL/GenBank/DDBJ whole genome shotgun (WGS) entry which is preliminary data.</text>
</comment>
<name>A0ABW0K1S0_9BACL</name>
<feature type="domain" description="Aminoglycoside phosphotransferase" evidence="1">
    <location>
        <begin position="37"/>
        <end position="233"/>
    </location>
</feature>
<dbReference type="Proteomes" id="UP001596044">
    <property type="component" value="Unassembled WGS sequence"/>
</dbReference>